<evidence type="ECO:0000256" key="2">
    <source>
        <dbReference type="ARBA" id="ARBA00007733"/>
    </source>
</evidence>
<proteinExistence type="inferred from homology"/>
<dbReference type="GO" id="GO:0032543">
    <property type="term" value="P:mitochondrial translation"/>
    <property type="evidence" value="ECO:0007669"/>
    <property type="project" value="EnsemblFungi"/>
</dbReference>
<dbReference type="InterPro" id="IPR036925">
    <property type="entry name" value="TIF_IF2_dom3_sf"/>
</dbReference>
<dbReference type="PROSITE" id="PS51722">
    <property type="entry name" value="G_TR_2"/>
    <property type="match status" value="1"/>
</dbReference>
<feature type="compositionally biased region" description="Basic residues" evidence="11">
    <location>
        <begin position="53"/>
        <end position="62"/>
    </location>
</feature>
<evidence type="ECO:0000256" key="4">
    <source>
        <dbReference type="ARBA" id="ARBA00022741"/>
    </source>
</evidence>
<dbReference type="FunCoup" id="W2RQE7">
    <property type="interactions" value="495"/>
</dbReference>
<dbReference type="SUPFAM" id="SSF52540">
    <property type="entry name" value="P-loop containing nucleoside triphosphate hydrolases"/>
    <property type="match status" value="1"/>
</dbReference>
<dbReference type="GeneID" id="19974880"/>
<dbReference type="InterPro" id="IPR044145">
    <property type="entry name" value="IF2_II"/>
</dbReference>
<dbReference type="Gene3D" id="3.40.50.300">
    <property type="entry name" value="P-loop containing nucleotide triphosphate hydrolases"/>
    <property type="match status" value="1"/>
</dbReference>
<dbReference type="InterPro" id="IPR000178">
    <property type="entry name" value="TF_IF2_bacterial-like"/>
</dbReference>
<dbReference type="InterPro" id="IPR005225">
    <property type="entry name" value="Small_GTP-bd"/>
</dbReference>
<feature type="compositionally biased region" description="Basic and acidic residues" evidence="11">
    <location>
        <begin position="1"/>
        <end position="11"/>
    </location>
</feature>
<dbReference type="NCBIfam" id="TIGR00231">
    <property type="entry name" value="small_GTP"/>
    <property type="match status" value="1"/>
</dbReference>
<evidence type="ECO:0000256" key="6">
    <source>
        <dbReference type="ARBA" id="ARBA00022946"/>
    </source>
</evidence>
<feature type="domain" description="Tr-type G" evidence="12">
    <location>
        <begin position="155"/>
        <end position="325"/>
    </location>
</feature>
<dbReference type="PROSITE" id="PS01176">
    <property type="entry name" value="IF2"/>
    <property type="match status" value="1"/>
</dbReference>
<keyword evidence="8" id="KW-0342">GTP-binding</keyword>
<keyword evidence="6" id="KW-0809">Transit peptide</keyword>
<organism evidence="13 14">
    <name type="scientific">Cyphellophora europaea (strain CBS 101466)</name>
    <name type="common">Phialophora europaea</name>
    <dbReference type="NCBI Taxonomy" id="1220924"/>
    <lineage>
        <taxon>Eukaryota</taxon>
        <taxon>Fungi</taxon>
        <taxon>Dikarya</taxon>
        <taxon>Ascomycota</taxon>
        <taxon>Pezizomycotina</taxon>
        <taxon>Eurotiomycetes</taxon>
        <taxon>Chaetothyriomycetidae</taxon>
        <taxon>Chaetothyriales</taxon>
        <taxon>Cyphellophoraceae</taxon>
        <taxon>Cyphellophora</taxon>
    </lineage>
</organism>
<keyword evidence="7" id="KW-0496">Mitochondrion</keyword>
<dbReference type="GO" id="GO:0003743">
    <property type="term" value="F:translation initiation factor activity"/>
    <property type="evidence" value="ECO:0007669"/>
    <property type="project" value="UniProtKB-KW"/>
</dbReference>
<evidence type="ECO:0000256" key="7">
    <source>
        <dbReference type="ARBA" id="ARBA00023128"/>
    </source>
</evidence>
<dbReference type="InterPro" id="IPR015760">
    <property type="entry name" value="TIF_IF2"/>
</dbReference>
<dbReference type="Gene3D" id="2.40.30.10">
    <property type="entry name" value="Translation factors"/>
    <property type="match status" value="2"/>
</dbReference>
<dbReference type="HOGENOM" id="CLU_006301_5_2_1"/>
<dbReference type="InParanoid" id="W2RQE7"/>
<dbReference type="EMBL" id="KB822723">
    <property type="protein sequence ID" value="ETN37918.1"/>
    <property type="molecule type" value="Genomic_DNA"/>
</dbReference>
<dbReference type="GO" id="GO:0005525">
    <property type="term" value="F:GTP binding"/>
    <property type="evidence" value="ECO:0007669"/>
    <property type="project" value="UniProtKB-KW"/>
</dbReference>
<dbReference type="CDD" id="cd03702">
    <property type="entry name" value="IF2_mtIF2_II"/>
    <property type="match status" value="1"/>
</dbReference>
<name>W2RQE7_CYPE1</name>
<keyword evidence="3 13" id="KW-0396">Initiation factor</keyword>
<evidence type="ECO:0000313" key="13">
    <source>
        <dbReference type="EMBL" id="ETN37918.1"/>
    </source>
</evidence>
<dbReference type="FunFam" id="3.40.50.300:FF:000019">
    <property type="entry name" value="Translation initiation factor IF-2"/>
    <property type="match status" value="1"/>
</dbReference>
<protein>
    <recommendedName>
        <fullName evidence="10">Translation initiation factor IF-2, mitochondrial</fullName>
    </recommendedName>
</protein>
<evidence type="ECO:0000256" key="3">
    <source>
        <dbReference type="ARBA" id="ARBA00022540"/>
    </source>
</evidence>
<dbReference type="OrthoDB" id="361630at2759"/>
<dbReference type="GO" id="GO:0003924">
    <property type="term" value="F:GTPase activity"/>
    <property type="evidence" value="ECO:0007669"/>
    <property type="project" value="EnsemblFungi"/>
</dbReference>
<dbReference type="FunFam" id="2.40.30.10:FF:000008">
    <property type="entry name" value="Translation initiation factor IF-2"/>
    <property type="match status" value="1"/>
</dbReference>
<keyword evidence="4" id="KW-0547">Nucleotide-binding</keyword>
<keyword evidence="5" id="KW-0648">Protein biosynthesis</keyword>
<dbReference type="VEuPathDB" id="FungiDB:HMPREF1541_07541"/>
<dbReference type="STRING" id="1220924.W2RQE7"/>
<evidence type="ECO:0000256" key="10">
    <source>
        <dbReference type="ARBA" id="ARBA00044200"/>
    </source>
</evidence>
<dbReference type="PANTHER" id="PTHR43381">
    <property type="entry name" value="TRANSLATION INITIATION FACTOR IF-2-RELATED"/>
    <property type="match status" value="1"/>
</dbReference>
<dbReference type="InterPro" id="IPR009000">
    <property type="entry name" value="Transl_B-barrel_sf"/>
</dbReference>
<dbReference type="Pfam" id="PF11987">
    <property type="entry name" value="IF-2"/>
    <property type="match status" value="1"/>
</dbReference>
<dbReference type="InterPro" id="IPR000795">
    <property type="entry name" value="T_Tr_GTP-bd_dom"/>
</dbReference>
<dbReference type="Pfam" id="PF00009">
    <property type="entry name" value="GTP_EFTU"/>
    <property type="match status" value="1"/>
</dbReference>
<comment type="function">
    <text evidence="9">One of the essential components for the initiation of protein synthesis. Protects formylmethionyl-tRNA from spontaneous hydrolysis and promotes its binding to the 30S ribosomal subunits. Also involved in the hydrolysis of GTP during the formation of the 70S ribosomal complex.</text>
</comment>
<dbReference type="Proteomes" id="UP000030752">
    <property type="component" value="Unassembled WGS sequence"/>
</dbReference>
<keyword evidence="14" id="KW-1185">Reference proteome</keyword>
<dbReference type="SUPFAM" id="SSF50447">
    <property type="entry name" value="Translation proteins"/>
    <property type="match status" value="2"/>
</dbReference>
<evidence type="ECO:0000256" key="11">
    <source>
        <dbReference type="SAM" id="MobiDB-lite"/>
    </source>
</evidence>
<dbReference type="eggNOG" id="KOG1145">
    <property type="taxonomic scope" value="Eukaryota"/>
</dbReference>
<dbReference type="SUPFAM" id="SSF52156">
    <property type="entry name" value="Initiation factor IF2/eIF5b, domain 3"/>
    <property type="match status" value="1"/>
</dbReference>
<dbReference type="CDD" id="cd01887">
    <property type="entry name" value="IF2_eIF5B"/>
    <property type="match status" value="1"/>
</dbReference>
<dbReference type="RefSeq" id="XP_008720087.1">
    <property type="nucleotide sequence ID" value="XM_008721865.1"/>
</dbReference>
<evidence type="ECO:0000256" key="5">
    <source>
        <dbReference type="ARBA" id="ARBA00022917"/>
    </source>
</evidence>
<comment type="subcellular location">
    <subcellularLocation>
        <location evidence="1">Mitochondrion</location>
    </subcellularLocation>
</comment>
<dbReference type="Gene3D" id="3.40.50.10050">
    <property type="entry name" value="Translation initiation factor IF- 2, domain 3"/>
    <property type="match status" value="1"/>
</dbReference>
<evidence type="ECO:0000256" key="1">
    <source>
        <dbReference type="ARBA" id="ARBA00004173"/>
    </source>
</evidence>
<evidence type="ECO:0000259" key="12">
    <source>
        <dbReference type="PROSITE" id="PS51722"/>
    </source>
</evidence>
<dbReference type="InterPro" id="IPR053905">
    <property type="entry name" value="EF-G-like_DII"/>
</dbReference>
<dbReference type="Pfam" id="PF22042">
    <property type="entry name" value="EF-G_D2"/>
    <property type="match status" value="1"/>
</dbReference>
<dbReference type="GO" id="GO:0000049">
    <property type="term" value="F:tRNA binding"/>
    <property type="evidence" value="ECO:0007669"/>
    <property type="project" value="EnsemblFungi"/>
</dbReference>
<dbReference type="GO" id="GO:0005739">
    <property type="term" value="C:mitochondrion"/>
    <property type="evidence" value="ECO:0007669"/>
    <property type="project" value="UniProtKB-SubCell"/>
</dbReference>
<comment type="similarity">
    <text evidence="2">Belongs to the TRAFAC class translation factor GTPase superfamily. Classic translation factor GTPase family. IF-2 subfamily.</text>
</comment>
<gene>
    <name evidence="13" type="ORF">HMPREF1541_07541</name>
</gene>
<dbReference type="InterPro" id="IPR027417">
    <property type="entry name" value="P-loop_NTPase"/>
</dbReference>
<dbReference type="PANTHER" id="PTHR43381:SF20">
    <property type="entry name" value="TRANSLATION INITIATION FACTOR IF-2, MITOCHONDRIAL"/>
    <property type="match status" value="1"/>
</dbReference>
<feature type="region of interest" description="Disordered" evidence="11">
    <location>
        <begin position="1"/>
        <end position="67"/>
    </location>
</feature>
<dbReference type="CDD" id="cd03692">
    <property type="entry name" value="mtIF2_IVc"/>
    <property type="match status" value="1"/>
</dbReference>
<reference evidence="13 14" key="1">
    <citation type="submission" date="2013-03" db="EMBL/GenBank/DDBJ databases">
        <title>The Genome Sequence of Phialophora europaea CBS 101466.</title>
        <authorList>
            <consortium name="The Broad Institute Genomics Platform"/>
            <person name="Cuomo C."/>
            <person name="de Hoog S."/>
            <person name="Gorbushina A."/>
            <person name="Walker B."/>
            <person name="Young S.K."/>
            <person name="Zeng Q."/>
            <person name="Gargeya S."/>
            <person name="Fitzgerald M."/>
            <person name="Haas B."/>
            <person name="Abouelleil A."/>
            <person name="Allen A.W."/>
            <person name="Alvarado L."/>
            <person name="Arachchi H.M."/>
            <person name="Berlin A.M."/>
            <person name="Chapman S.B."/>
            <person name="Gainer-Dewar J."/>
            <person name="Goldberg J."/>
            <person name="Griggs A."/>
            <person name="Gujja S."/>
            <person name="Hansen M."/>
            <person name="Howarth C."/>
            <person name="Imamovic A."/>
            <person name="Ireland A."/>
            <person name="Larimer J."/>
            <person name="McCowan C."/>
            <person name="Murphy C."/>
            <person name="Pearson M."/>
            <person name="Poon T.W."/>
            <person name="Priest M."/>
            <person name="Roberts A."/>
            <person name="Saif S."/>
            <person name="Shea T."/>
            <person name="Sisk P."/>
            <person name="Sykes S."/>
            <person name="Wortman J."/>
            <person name="Nusbaum C."/>
            <person name="Birren B."/>
        </authorList>
    </citation>
    <scope>NUCLEOTIDE SEQUENCE [LARGE SCALE GENOMIC DNA]</scope>
    <source>
        <strain evidence="13 14">CBS 101466</strain>
    </source>
</reference>
<dbReference type="FunFam" id="3.40.50.10050:FF:000001">
    <property type="entry name" value="Translation initiation factor IF-2"/>
    <property type="match status" value="1"/>
</dbReference>
<dbReference type="InterPro" id="IPR023115">
    <property type="entry name" value="TIF_IF2_dom3"/>
</dbReference>
<evidence type="ECO:0000313" key="14">
    <source>
        <dbReference type="Proteomes" id="UP000030752"/>
    </source>
</evidence>
<dbReference type="AlphaFoldDB" id="W2RQE7"/>
<evidence type="ECO:0000256" key="8">
    <source>
        <dbReference type="ARBA" id="ARBA00023134"/>
    </source>
</evidence>
<evidence type="ECO:0000256" key="9">
    <source>
        <dbReference type="ARBA" id="ARBA00025162"/>
    </source>
</evidence>
<sequence>MRSKRSDRYADENEEEDLSAKTPVQKGKRSKERSIEDELEAIEEQFYGLDNGRKKKKSKKPAPKIVEQPPQHRLEIPEFISVQNMAQALNVRLETFMQKLEEEGFEGARYDHLLDSGTASMFAELYGFDPVLATAEAQRDLVARPPAEDPSVLPPRPPIVTIMGHVDHGKTTILDYLRKANVVASEHGGITQHIGAFSVTMPGTQRTITFLDTPGHAAFLDMRRRGANVTDIVVLVVAADDSVKPQTEEAIKHALDANVQVIVAINKVDKEDANVDRVKQDLSRFDITVEDYGGDYQAIALSGKTGQGMAQLEEAIITLADVSDYRAEIDGPAEGWIIESKVTSAGRVATVLVRRGTLRPGDFIVAGNTWARVRTLRNDQGDVVSEAPPGTPVQIDGWRGEDPTAGLEVLQANDEQHAKQVVDLRLEKSEALRDATDMAAINAARSEAAEARAKVLAWQSEQGFASRKQARVRLRDSRTGWLAADESGPAKVHFVVKADVAGSVEALVAAISSIGNKEIQANIIHSGTGQISESDIRMLAATGEVGYAVSFNQPVDGTMYRLAEAAGLEVLDHNVIYKMTDVVTEKVAAELPPLVTTKVLGEAEIGQIFDVTIKKVKHKIAGCKITNGTISRSHKVRVIRGGDVVYTGSLNSLKNVKKDVTEMRKGSECGIAFDEWEEMQEGDKVQCFEEISEKRKLY</sequence>
<accession>W2RQE7</accession>